<dbReference type="Proteomes" id="UP000293550">
    <property type="component" value="Unassembled WGS sequence"/>
</dbReference>
<dbReference type="RefSeq" id="WP_130153300.1">
    <property type="nucleotide sequence ID" value="NZ_SCFB01000002.1"/>
</dbReference>
<evidence type="ECO:0000313" key="3">
    <source>
        <dbReference type="Proteomes" id="UP000293550"/>
    </source>
</evidence>
<evidence type="ECO:0000256" key="1">
    <source>
        <dbReference type="SAM" id="SignalP"/>
    </source>
</evidence>
<name>A0A4Q7DPB7_9PROT</name>
<keyword evidence="1" id="KW-0732">Signal</keyword>
<organism evidence="2 3">
    <name type="scientific">Candidatus Finniella inopinata</name>
    <dbReference type="NCBI Taxonomy" id="1696036"/>
    <lineage>
        <taxon>Bacteria</taxon>
        <taxon>Pseudomonadati</taxon>
        <taxon>Pseudomonadota</taxon>
        <taxon>Alphaproteobacteria</taxon>
        <taxon>Holosporales</taxon>
        <taxon>Candidatus Paracaedibacteraceae</taxon>
        <taxon>Candidatus Finniella</taxon>
    </lineage>
</organism>
<sequence length="246" mass="26468">MKKIQFLGLLVVLSAGVSSLGHARNFAGIPNDTQFGFNPNETKNAVKMLHEYSFSEDPLYAKPCAEVHEELLESLRTGTPVKVDPAKKFEEADGFSRVQPSELNGYVASPSMKERVVESICDAGGYAKKNAGPFARFLGKTTGWFSGLAMEASGSLSQWFGKGLTSVGGQIWDQSGVVWSDGFQRTEAMWTAGRKGRAIAEGLKTIACSGMLRALGGLTAVSSFLVLENFGYGVQQAGKSLREYCS</sequence>
<feature type="signal peptide" evidence="1">
    <location>
        <begin position="1"/>
        <end position="23"/>
    </location>
</feature>
<protein>
    <submittedName>
        <fullName evidence="2">Uncharacterized protein</fullName>
    </submittedName>
</protein>
<accession>A0A4Q7DPB7</accession>
<evidence type="ECO:0000313" key="2">
    <source>
        <dbReference type="EMBL" id="RZI46826.1"/>
    </source>
</evidence>
<dbReference type="AlphaFoldDB" id="A0A4Q7DPB7"/>
<feature type="chain" id="PRO_5020179692" evidence="1">
    <location>
        <begin position="24"/>
        <end position="246"/>
    </location>
</feature>
<keyword evidence="3" id="KW-1185">Reference proteome</keyword>
<reference evidence="2 3" key="1">
    <citation type="submission" date="2018-10" db="EMBL/GenBank/DDBJ databases">
        <title>An updated phylogeny of the Alphaproteobacteria reveals that the parasitic Rickettsiales and Holosporales have independent origins.</title>
        <authorList>
            <person name="Munoz-Gomez S.A."/>
            <person name="Hess S."/>
            <person name="Burger G."/>
            <person name="Lang B.F."/>
            <person name="Susko E."/>
            <person name="Slamovits C.H."/>
            <person name="Roger A.J."/>
        </authorList>
    </citation>
    <scope>NUCLEOTIDE SEQUENCE [LARGE SCALE GENOMIC DNA]</scope>
    <source>
        <strain evidence="2">HOLO01</strain>
    </source>
</reference>
<proteinExistence type="predicted"/>
<comment type="caution">
    <text evidence="2">The sequence shown here is derived from an EMBL/GenBank/DDBJ whole genome shotgun (WGS) entry which is preliminary data.</text>
</comment>
<dbReference type="EMBL" id="SCFB01000002">
    <property type="protein sequence ID" value="RZI46826.1"/>
    <property type="molecule type" value="Genomic_DNA"/>
</dbReference>
<gene>
    <name evidence="2" type="ORF">EQU50_00965</name>
</gene>